<dbReference type="EMBL" id="JANBUJ010001631">
    <property type="protein sequence ID" value="KAJ2766669.1"/>
    <property type="molecule type" value="Genomic_DNA"/>
</dbReference>
<evidence type="ECO:0000313" key="2">
    <source>
        <dbReference type="Proteomes" id="UP001140234"/>
    </source>
</evidence>
<protein>
    <submittedName>
        <fullName evidence="1">Uncharacterized protein</fullName>
    </submittedName>
</protein>
<dbReference type="Proteomes" id="UP001140234">
    <property type="component" value="Unassembled WGS sequence"/>
</dbReference>
<evidence type="ECO:0000313" key="1">
    <source>
        <dbReference type="EMBL" id="KAJ2766669.1"/>
    </source>
</evidence>
<comment type="caution">
    <text evidence="1">The sequence shown here is derived from an EMBL/GenBank/DDBJ whole genome shotgun (WGS) entry which is preliminary data.</text>
</comment>
<name>A0ACC1JSL2_9FUNG</name>
<reference evidence="1" key="1">
    <citation type="submission" date="2022-07" db="EMBL/GenBank/DDBJ databases">
        <title>Phylogenomic reconstructions and comparative analyses of Kickxellomycotina fungi.</title>
        <authorList>
            <person name="Reynolds N.K."/>
            <person name="Stajich J.E."/>
            <person name="Barry K."/>
            <person name="Grigoriev I.V."/>
            <person name="Crous P."/>
            <person name="Smith M.E."/>
        </authorList>
    </citation>
    <scope>NUCLEOTIDE SEQUENCE</scope>
    <source>
        <strain evidence="1">CBS 109366</strain>
    </source>
</reference>
<gene>
    <name evidence="1" type="ORF">IWQ57_004269</name>
</gene>
<feature type="non-terminal residue" evidence="1">
    <location>
        <position position="147"/>
    </location>
</feature>
<sequence>MTSGLASALGGAALYVDPLLHLCGVPRSFNVLDSHTVLCVVLATASGAMAYTSISVLTHESIGYLSSQTMWPAIQRRPGAAVAVLFVIGALLNLLLARAIELVTPHDSPVKHACGSHPPSPSRPHAHAVDEGWHGDSSPHQHVAHDE</sequence>
<accession>A0ACC1JSL2</accession>
<organism evidence="1 2">
    <name type="scientific">Coemansia nantahalensis</name>
    <dbReference type="NCBI Taxonomy" id="2789366"/>
    <lineage>
        <taxon>Eukaryota</taxon>
        <taxon>Fungi</taxon>
        <taxon>Fungi incertae sedis</taxon>
        <taxon>Zoopagomycota</taxon>
        <taxon>Kickxellomycotina</taxon>
        <taxon>Kickxellomycetes</taxon>
        <taxon>Kickxellales</taxon>
        <taxon>Kickxellaceae</taxon>
        <taxon>Coemansia</taxon>
    </lineage>
</organism>
<keyword evidence="2" id="KW-1185">Reference proteome</keyword>
<proteinExistence type="predicted"/>